<dbReference type="EMBL" id="CP058214">
    <property type="protein sequence ID" value="QPC43978.1"/>
    <property type="molecule type" value="Genomic_DNA"/>
</dbReference>
<sequence length="130" mass="14779">MRSRDTLLRLQRFRVEERQRQLVDIEAMIAEFQRKEEELTHQIEAEEARSGIDDPGHFSYPTAAKAALARRENLRKSIDELQGQIDDARAALAADEAELRKLELLVERDGTPARGKEQAAGDRIAQGMSH</sequence>
<evidence type="ECO:0000256" key="2">
    <source>
        <dbReference type="SAM" id="MobiDB-lite"/>
    </source>
</evidence>
<proteinExistence type="predicted"/>
<feature type="region of interest" description="Disordered" evidence="2">
    <location>
        <begin position="108"/>
        <end position="130"/>
    </location>
</feature>
<name>A0A7S8HD62_9HYPH</name>
<dbReference type="RefSeq" id="WP_213161339.1">
    <property type="nucleotide sequence ID" value="NZ_CP058214.1"/>
</dbReference>
<keyword evidence="3" id="KW-0282">Flagellum</keyword>
<gene>
    <name evidence="3" type="ORF">HW532_15540</name>
</gene>
<organism evidence="3 4">
    <name type="scientific">Kaustia mangrovi</name>
    <dbReference type="NCBI Taxonomy" id="2593653"/>
    <lineage>
        <taxon>Bacteria</taxon>
        <taxon>Pseudomonadati</taxon>
        <taxon>Pseudomonadota</taxon>
        <taxon>Alphaproteobacteria</taxon>
        <taxon>Hyphomicrobiales</taxon>
        <taxon>Parvibaculaceae</taxon>
        <taxon>Kaustia</taxon>
    </lineage>
</organism>
<evidence type="ECO:0000313" key="3">
    <source>
        <dbReference type="EMBL" id="QPC43978.1"/>
    </source>
</evidence>
<dbReference type="AlphaFoldDB" id="A0A7S8HD62"/>
<keyword evidence="3" id="KW-0969">Cilium</keyword>
<keyword evidence="1" id="KW-0175">Coiled coil</keyword>
<evidence type="ECO:0000256" key="1">
    <source>
        <dbReference type="SAM" id="Coils"/>
    </source>
</evidence>
<feature type="coiled-coil region" evidence="1">
    <location>
        <begin position="15"/>
        <end position="105"/>
    </location>
</feature>
<accession>A0A7S8HD62</accession>
<dbReference type="Proteomes" id="UP000593594">
    <property type="component" value="Chromosome"/>
</dbReference>
<keyword evidence="4" id="KW-1185">Reference proteome</keyword>
<reference evidence="3 4" key="1">
    <citation type="submission" date="2020-06" db="EMBL/GenBank/DDBJ databases">
        <title>Genome sequence of 2 isolates from Red Sea Mangroves.</title>
        <authorList>
            <person name="Sefrji F."/>
            <person name="Michoud G."/>
            <person name="Merlino G."/>
            <person name="Daffonchio D."/>
        </authorList>
    </citation>
    <scope>NUCLEOTIDE SEQUENCE [LARGE SCALE GENOMIC DNA]</scope>
    <source>
        <strain evidence="3 4">R1DC25</strain>
    </source>
</reference>
<evidence type="ECO:0000313" key="4">
    <source>
        <dbReference type="Proteomes" id="UP000593594"/>
    </source>
</evidence>
<keyword evidence="3" id="KW-0966">Cell projection</keyword>
<feature type="compositionally biased region" description="Basic and acidic residues" evidence="2">
    <location>
        <begin position="108"/>
        <end position="120"/>
    </location>
</feature>
<dbReference type="KEGG" id="kmn:HW532_15540"/>
<protein>
    <submittedName>
        <fullName evidence="3">Flagellar export protein FliJ</fullName>
    </submittedName>
</protein>